<keyword evidence="1" id="KW-0732">Signal</keyword>
<feature type="signal peptide" evidence="1">
    <location>
        <begin position="1"/>
        <end position="21"/>
    </location>
</feature>
<evidence type="ECO:0000256" key="1">
    <source>
        <dbReference type="SAM" id="SignalP"/>
    </source>
</evidence>
<evidence type="ECO:0000313" key="2">
    <source>
        <dbReference type="EMBL" id="QBR83732.1"/>
    </source>
</evidence>
<protein>
    <submittedName>
        <fullName evidence="2">Uncharacterized protein</fullName>
    </submittedName>
</protein>
<dbReference type="RefSeq" id="WP_135060063.1">
    <property type="nucleotide sequence ID" value="NZ_CP038254.1"/>
</dbReference>
<dbReference type="Proteomes" id="UP000295517">
    <property type="component" value="Chromosome"/>
</dbReference>
<dbReference type="Pfam" id="PF24268">
    <property type="entry name" value="NttC"/>
    <property type="match status" value="1"/>
</dbReference>
<feature type="chain" id="PRO_5043365143" evidence="1">
    <location>
        <begin position="22"/>
        <end position="129"/>
    </location>
</feature>
<dbReference type="InterPro" id="IPR056211">
    <property type="entry name" value="NttC-like"/>
</dbReference>
<accession>A0AAX1EFB6</accession>
<evidence type="ECO:0000313" key="3">
    <source>
        <dbReference type="Proteomes" id="UP000295517"/>
    </source>
</evidence>
<gene>
    <name evidence="2" type="ORF">E3983_04795</name>
</gene>
<dbReference type="AlphaFoldDB" id="A0AAX1EFB6"/>
<sequence>MIGFKGLTALALGITSSIAIASPNYLITHNKTNLESNAYVANSIPSRHPTPAHSDGKVSWTLVKIACFGRSTNGVCPAMIKMATNTPQPFDLGMVYLNLSTGDITPKVLSAHGYKMTVNGPGEATLTQN</sequence>
<dbReference type="EMBL" id="CP038254">
    <property type="protein sequence ID" value="QBR83732.1"/>
    <property type="molecule type" value="Genomic_DNA"/>
</dbReference>
<name>A0AAX1EFB6_9GAMM</name>
<proteinExistence type="predicted"/>
<reference evidence="2 3" key="1">
    <citation type="submission" date="2019-03" db="EMBL/GenBank/DDBJ databases">
        <title>Diverse conjugative elements silence natural transformation in Legionella species.</title>
        <authorList>
            <person name="Durieux I."/>
            <person name="Ginevra C."/>
            <person name="Attaiech L."/>
            <person name="Picq K."/>
            <person name="Juan P.A."/>
            <person name="Jarraud S."/>
            <person name="Charpentier X."/>
        </authorList>
    </citation>
    <scope>NUCLEOTIDE SEQUENCE [LARGE SCALE GENOMIC DNA]</scope>
    <source>
        <strain evidence="2 3">HL-0427-4011</strain>
    </source>
</reference>
<organism evidence="2 3">
    <name type="scientific">Legionella israelensis</name>
    <dbReference type="NCBI Taxonomy" id="454"/>
    <lineage>
        <taxon>Bacteria</taxon>
        <taxon>Pseudomonadati</taxon>
        <taxon>Pseudomonadota</taxon>
        <taxon>Gammaproteobacteria</taxon>
        <taxon>Legionellales</taxon>
        <taxon>Legionellaceae</taxon>
        <taxon>Legionella</taxon>
    </lineage>
</organism>